<evidence type="ECO:0000313" key="3">
    <source>
        <dbReference type="Proteomes" id="UP000011713"/>
    </source>
</evidence>
<name>M4C2C0_HYAAE</name>
<dbReference type="HOGENOM" id="CLU_3036483_0_0_1"/>
<feature type="region of interest" description="Disordered" evidence="1">
    <location>
        <begin position="30"/>
        <end position="55"/>
    </location>
</feature>
<evidence type="ECO:0000256" key="1">
    <source>
        <dbReference type="SAM" id="MobiDB-lite"/>
    </source>
</evidence>
<proteinExistence type="predicted"/>
<evidence type="ECO:0000313" key="2">
    <source>
        <dbReference type="EnsemblProtists" id="HpaP813235"/>
    </source>
</evidence>
<dbReference type="VEuPathDB" id="FungiDB:HpaG813235"/>
<dbReference type="EnsemblProtists" id="HpaT813235">
    <property type="protein sequence ID" value="HpaP813235"/>
    <property type="gene ID" value="HpaG813235"/>
</dbReference>
<sequence length="55" mass="5907">MGTADRIVTDTDEKAIATLANIAVMMKSSGYTTPDVGEITRQSKQMSTRSSSTHD</sequence>
<protein>
    <submittedName>
        <fullName evidence="2">Uncharacterized protein</fullName>
    </submittedName>
</protein>
<reference evidence="3" key="1">
    <citation type="journal article" date="2010" name="Science">
        <title>Signatures of adaptation to obligate biotrophy in the Hyaloperonospora arabidopsidis genome.</title>
        <authorList>
            <person name="Baxter L."/>
            <person name="Tripathy S."/>
            <person name="Ishaque N."/>
            <person name="Boot N."/>
            <person name="Cabral A."/>
            <person name="Kemen E."/>
            <person name="Thines M."/>
            <person name="Ah-Fong A."/>
            <person name="Anderson R."/>
            <person name="Badejoko W."/>
            <person name="Bittner-Eddy P."/>
            <person name="Boore J.L."/>
            <person name="Chibucos M.C."/>
            <person name="Coates M."/>
            <person name="Dehal P."/>
            <person name="Delehaunty K."/>
            <person name="Dong S."/>
            <person name="Downton P."/>
            <person name="Dumas B."/>
            <person name="Fabro G."/>
            <person name="Fronick C."/>
            <person name="Fuerstenberg S.I."/>
            <person name="Fulton L."/>
            <person name="Gaulin E."/>
            <person name="Govers F."/>
            <person name="Hughes L."/>
            <person name="Humphray S."/>
            <person name="Jiang R.H."/>
            <person name="Judelson H."/>
            <person name="Kamoun S."/>
            <person name="Kyung K."/>
            <person name="Meijer H."/>
            <person name="Minx P."/>
            <person name="Morris P."/>
            <person name="Nelson J."/>
            <person name="Phuntumart V."/>
            <person name="Qutob D."/>
            <person name="Rehmany A."/>
            <person name="Rougon-Cardoso A."/>
            <person name="Ryden P."/>
            <person name="Torto-Alalibo T."/>
            <person name="Studholme D."/>
            <person name="Wang Y."/>
            <person name="Win J."/>
            <person name="Wood J."/>
            <person name="Clifton S.W."/>
            <person name="Rogers J."/>
            <person name="Van den Ackerveken G."/>
            <person name="Jones J.D."/>
            <person name="McDowell J.M."/>
            <person name="Beynon J."/>
            <person name="Tyler B.M."/>
        </authorList>
    </citation>
    <scope>NUCLEOTIDE SEQUENCE [LARGE SCALE GENOMIC DNA]</scope>
    <source>
        <strain evidence="3">Emoy2</strain>
    </source>
</reference>
<dbReference type="InParanoid" id="M4C2C0"/>
<organism evidence="2 3">
    <name type="scientific">Hyaloperonospora arabidopsidis (strain Emoy2)</name>
    <name type="common">Downy mildew agent</name>
    <name type="synonym">Peronospora arabidopsidis</name>
    <dbReference type="NCBI Taxonomy" id="559515"/>
    <lineage>
        <taxon>Eukaryota</taxon>
        <taxon>Sar</taxon>
        <taxon>Stramenopiles</taxon>
        <taxon>Oomycota</taxon>
        <taxon>Peronosporomycetes</taxon>
        <taxon>Peronosporales</taxon>
        <taxon>Peronosporaceae</taxon>
        <taxon>Hyaloperonospora</taxon>
    </lineage>
</organism>
<dbReference type="Proteomes" id="UP000011713">
    <property type="component" value="Unassembled WGS sequence"/>
</dbReference>
<dbReference type="EMBL" id="JH598123">
    <property type="status" value="NOT_ANNOTATED_CDS"/>
    <property type="molecule type" value="Genomic_DNA"/>
</dbReference>
<reference evidence="2" key="2">
    <citation type="submission" date="2015-06" db="UniProtKB">
        <authorList>
            <consortium name="EnsemblProtists"/>
        </authorList>
    </citation>
    <scope>IDENTIFICATION</scope>
    <source>
        <strain evidence="2">Emoy2</strain>
    </source>
</reference>
<feature type="compositionally biased region" description="Polar residues" evidence="1">
    <location>
        <begin position="40"/>
        <end position="55"/>
    </location>
</feature>
<keyword evidence="3" id="KW-1185">Reference proteome</keyword>
<dbReference type="AlphaFoldDB" id="M4C2C0"/>
<accession>M4C2C0</accession>